<sequence>MKLKRCVLDVAAGTGRAAFEQEWKCEKLFVRSFLVKPVPCISPASVSPWVSFSCDSSSESPAGRNSAVDGARMREFRVTSCWFGKPVVEVKRRRFDKLKRCVRVFSIAKRCRLNKSIRQRFAFALKIQQIATVILNQLVRYLKITSRSVVELERKSAATQTQQRRKFSCDANSAEATSSSPRSFRIQVPRCETRFLNRELRPRTSEGTLTRTSQISRCNGQIEEIKGQLKLVIPWFNPTRVTVGVWS</sequence>
<keyword evidence="2" id="KW-1185">Reference proteome</keyword>
<proteinExistence type="predicted"/>
<gene>
    <name evidence="1" type="ORF">F511_32632</name>
</gene>
<evidence type="ECO:0000313" key="1">
    <source>
        <dbReference type="EMBL" id="KZV41497.1"/>
    </source>
</evidence>
<dbReference type="AlphaFoldDB" id="A0A2Z7C449"/>
<organism evidence="1 2">
    <name type="scientific">Dorcoceras hygrometricum</name>
    <dbReference type="NCBI Taxonomy" id="472368"/>
    <lineage>
        <taxon>Eukaryota</taxon>
        <taxon>Viridiplantae</taxon>
        <taxon>Streptophyta</taxon>
        <taxon>Embryophyta</taxon>
        <taxon>Tracheophyta</taxon>
        <taxon>Spermatophyta</taxon>
        <taxon>Magnoliopsida</taxon>
        <taxon>eudicotyledons</taxon>
        <taxon>Gunneridae</taxon>
        <taxon>Pentapetalae</taxon>
        <taxon>asterids</taxon>
        <taxon>lamiids</taxon>
        <taxon>Lamiales</taxon>
        <taxon>Gesneriaceae</taxon>
        <taxon>Didymocarpoideae</taxon>
        <taxon>Trichosporeae</taxon>
        <taxon>Loxocarpinae</taxon>
        <taxon>Dorcoceras</taxon>
    </lineage>
</organism>
<evidence type="ECO:0000313" key="2">
    <source>
        <dbReference type="Proteomes" id="UP000250235"/>
    </source>
</evidence>
<dbReference type="Proteomes" id="UP000250235">
    <property type="component" value="Unassembled WGS sequence"/>
</dbReference>
<name>A0A2Z7C449_9LAMI</name>
<accession>A0A2Z7C449</accession>
<dbReference type="EMBL" id="KQ999441">
    <property type="protein sequence ID" value="KZV41497.1"/>
    <property type="molecule type" value="Genomic_DNA"/>
</dbReference>
<protein>
    <submittedName>
        <fullName evidence="1">Uncharacterized protein</fullName>
    </submittedName>
</protein>
<reference evidence="1 2" key="1">
    <citation type="journal article" date="2015" name="Proc. Natl. Acad. Sci. U.S.A.">
        <title>The resurrection genome of Boea hygrometrica: A blueprint for survival of dehydration.</title>
        <authorList>
            <person name="Xiao L."/>
            <person name="Yang G."/>
            <person name="Zhang L."/>
            <person name="Yang X."/>
            <person name="Zhao S."/>
            <person name="Ji Z."/>
            <person name="Zhou Q."/>
            <person name="Hu M."/>
            <person name="Wang Y."/>
            <person name="Chen M."/>
            <person name="Xu Y."/>
            <person name="Jin H."/>
            <person name="Xiao X."/>
            <person name="Hu G."/>
            <person name="Bao F."/>
            <person name="Hu Y."/>
            <person name="Wan P."/>
            <person name="Li L."/>
            <person name="Deng X."/>
            <person name="Kuang T."/>
            <person name="Xiang C."/>
            <person name="Zhu J.K."/>
            <person name="Oliver M.J."/>
            <person name="He Y."/>
        </authorList>
    </citation>
    <scope>NUCLEOTIDE SEQUENCE [LARGE SCALE GENOMIC DNA]</scope>
    <source>
        <strain evidence="2">cv. XS01</strain>
    </source>
</reference>